<dbReference type="PANTHER" id="PTHR28554">
    <property type="entry name" value="39S RIBOSOMAL PROTEIN L45, MITOCHONDRIAL"/>
    <property type="match status" value="1"/>
</dbReference>
<comment type="subcellular location">
    <subcellularLocation>
        <location evidence="1">Mitochondrion</location>
    </subcellularLocation>
</comment>
<dbReference type="SUPFAM" id="SSF54427">
    <property type="entry name" value="NTF2-like"/>
    <property type="match status" value="1"/>
</dbReference>
<evidence type="ECO:0000256" key="1">
    <source>
        <dbReference type="ARBA" id="ARBA00004173"/>
    </source>
</evidence>
<keyword evidence="5" id="KW-1185">Reference proteome</keyword>
<dbReference type="AlphaFoldDB" id="A0A0C3NQA0"/>
<evidence type="ECO:0000313" key="4">
    <source>
        <dbReference type="EMBL" id="KIP07304.1"/>
    </source>
</evidence>
<dbReference type="Gene3D" id="3.10.450.240">
    <property type="match status" value="1"/>
</dbReference>
<dbReference type="InterPro" id="IPR024621">
    <property type="entry name" value="Mba1"/>
</dbReference>
<dbReference type="InterPro" id="IPR032710">
    <property type="entry name" value="NTF2-like_dom_sf"/>
</dbReference>
<dbReference type="InterPro" id="IPR051975">
    <property type="entry name" value="mtLSU_mL45"/>
</dbReference>
<evidence type="ECO:0000313" key="5">
    <source>
        <dbReference type="Proteomes" id="UP000053257"/>
    </source>
</evidence>
<dbReference type="EMBL" id="KN840500">
    <property type="protein sequence ID" value="KIP07304.1"/>
    <property type="molecule type" value="Genomic_DNA"/>
</dbReference>
<protein>
    <recommendedName>
        <fullName evidence="6">Tim44-like domain-containing protein</fullName>
    </recommendedName>
</protein>
<reference evidence="4 5" key="1">
    <citation type="journal article" date="2014" name="PLoS Genet.">
        <title>Analysis of the Phlebiopsis gigantea genome, transcriptome and secretome provides insight into its pioneer colonization strategies of wood.</title>
        <authorList>
            <person name="Hori C."/>
            <person name="Ishida T."/>
            <person name="Igarashi K."/>
            <person name="Samejima M."/>
            <person name="Suzuki H."/>
            <person name="Master E."/>
            <person name="Ferreira P."/>
            <person name="Ruiz-Duenas F.J."/>
            <person name="Held B."/>
            <person name="Canessa P."/>
            <person name="Larrondo L.F."/>
            <person name="Schmoll M."/>
            <person name="Druzhinina I.S."/>
            <person name="Kubicek C.P."/>
            <person name="Gaskell J.A."/>
            <person name="Kersten P."/>
            <person name="St John F."/>
            <person name="Glasner J."/>
            <person name="Sabat G."/>
            <person name="Splinter BonDurant S."/>
            <person name="Syed K."/>
            <person name="Yadav J."/>
            <person name="Mgbeahuruike A.C."/>
            <person name="Kovalchuk A."/>
            <person name="Asiegbu F.O."/>
            <person name="Lackner G."/>
            <person name="Hoffmeister D."/>
            <person name="Rencoret J."/>
            <person name="Gutierrez A."/>
            <person name="Sun H."/>
            <person name="Lindquist E."/>
            <person name="Barry K."/>
            <person name="Riley R."/>
            <person name="Grigoriev I.V."/>
            <person name="Henrissat B."/>
            <person name="Kues U."/>
            <person name="Berka R.M."/>
            <person name="Martinez A.T."/>
            <person name="Covert S.F."/>
            <person name="Blanchette R.A."/>
            <person name="Cullen D."/>
        </authorList>
    </citation>
    <scope>NUCLEOTIDE SEQUENCE [LARGE SCALE GENOMIC DNA]</scope>
    <source>
        <strain evidence="4 5">11061_1 CR5-6</strain>
    </source>
</reference>
<dbReference type="STRING" id="745531.A0A0C3NQA0"/>
<name>A0A0C3NQA0_PHLG1</name>
<evidence type="ECO:0000256" key="2">
    <source>
        <dbReference type="ARBA" id="ARBA00022946"/>
    </source>
</evidence>
<dbReference type="GO" id="GO:0005743">
    <property type="term" value="C:mitochondrial inner membrane"/>
    <property type="evidence" value="ECO:0007669"/>
    <property type="project" value="InterPro"/>
</dbReference>
<dbReference type="Pfam" id="PF07961">
    <property type="entry name" value="MBA1"/>
    <property type="match status" value="1"/>
</dbReference>
<keyword evidence="2" id="KW-0809">Transit peptide</keyword>
<gene>
    <name evidence="4" type="ORF">PHLGIDRAFT_89777</name>
</gene>
<accession>A0A0C3NQA0</accession>
<dbReference type="GO" id="GO:0032979">
    <property type="term" value="P:protein insertion into mitochondrial inner membrane from matrix"/>
    <property type="evidence" value="ECO:0007669"/>
    <property type="project" value="InterPro"/>
</dbReference>
<sequence>MEHTVPFDVWARPVRLPISDIHVPTTMSTRKSTSLRDHANAIFANMKNGLRNTFSLYRMAREQSFPDAKVKRTWSLDLFKVQSTPWLKPFTRIALDTYKQVNQAFAAGDEKTVKRLTISNYEEDLRRRLRSQNANYVYVWKFHGESKPAKVVSIRAEEVNLSSSPVTYGNRLLIQACVKFETTQSLEVYTKRGERVAGDGTPKPVVEYLVFQKRMWYDTPWVIRDQLFEGLQGRYTTTL</sequence>
<dbReference type="OrthoDB" id="19619at2759"/>
<organism evidence="4 5">
    <name type="scientific">Phlebiopsis gigantea (strain 11061_1 CR5-6)</name>
    <name type="common">White-rot fungus</name>
    <name type="synonym">Peniophora gigantea</name>
    <dbReference type="NCBI Taxonomy" id="745531"/>
    <lineage>
        <taxon>Eukaryota</taxon>
        <taxon>Fungi</taxon>
        <taxon>Dikarya</taxon>
        <taxon>Basidiomycota</taxon>
        <taxon>Agaricomycotina</taxon>
        <taxon>Agaricomycetes</taxon>
        <taxon>Polyporales</taxon>
        <taxon>Phanerochaetaceae</taxon>
        <taxon>Phlebiopsis</taxon>
    </lineage>
</organism>
<proteinExistence type="predicted"/>
<evidence type="ECO:0008006" key="6">
    <source>
        <dbReference type="Google" id="ProtNLM"/>
    </source>
</evidence>
<dbReference type="HOGENOM" id="CLU_056049_1_0_1"/>
<dbReference type="Proteomes" id="UP000053257">
    <property type="component" value="Unassembled WGS sequence"/>
</dbReference>
<evidence type="ECO:0000256" key="3">
    <source>
        <dbReference type="ARBA" id="ARBA00023128"/>
    </source>
</evidence>
<dbReference type="PANTHER" id="PTHR28554:SF1">
    <property type="entry name" value="LARGE RIBOSOMAL SUBUNIT PROTEIN ML45"/>
    <property type="match status" value="1"/>
</dbReference>
<keyword evidence="3" id="KW-0496">Mitochondrion</keyword>